<dbReference type="GO" id="GO:0061630">
    <property type="term" value="F:ubiquitin protein ligase activity"/>
    <property type="evidence" value="ECO:0007669"/>
    <property type="project" value="TreeGrafter"/>
</dbReference>
<comment type="caution">
    <text evidence="5">The sequence shown here is derived from an EMBL/GenBank/DDBJ whole genome shotgun (WGS) entry which is preliminary data.</text>
</comment>
<reference evidence="5" key="1">
    <citation type="submission" date="2020-01" db="EMBL/GenBank/DDBJ databases">
        <authorList>
            <person name="Feng Z.H.Z."/>
        </authorList>
    </citation>
    <scope>NUCLEOTIDE SEQUENCE</scope>
    <source>
        <strain evidence="5">CBS107.38</strain>
    </source>
</reference>
<dbReference type="GO" id="GO:0043161">
    <property type="term" value="P:proteasome-mediated ubiquitin-dependent protein catabolic process"/>
    <property type="evidence" value="ECO:0007669"/>
    <property type="project" value="TreeGrafter"/>
</dbReference>
<dbReference type="AlphaFoldDB" id="A0A8H7B9H5"/>
<evidence type="ECO:0000256" key="4">
    <source>
        <dbReference type="SAM" id="MobiDB-lite"/>
    </source>
</evidence>
<dbReference type="GeneID" id="62199745"/>
<organism evidence="5 6">
    <name type="scientific">Alternaria burnsii</name>
    <dbReference type="NCBI Taxonomy" id="1187904"/>
    <lineage>
        <taxon>Eukaryota</taxon>
        <taxon>Fungi</taxon>
        <taxon>Dikarya</taxon>
        <taxon>Ascomycota</taxon>
        <taxon>Pezizomycotina</taxon>
        <taxon>Dothideomycetes</taxon>
        <taxon>Pleosporomycetidae</taxon>
        <taxon>Pleosporales</taxon>
        <taxon>Pleosporineae</taxon>
        <taxon>Pleosporaceae</taxon>
        <taxon>Alternaria</taxon>
        <taxon>Alternaria sect. Alternaria</taxon>
    </lineage>
</organism>
<evidence type="ECO:0000313" key="5">
    <source>
        <dbReference type="EMBL" id="KAF7679869.1"/>
    </source>
</evidence>
<dbReference type="PANTHER" id="PTHR22763">
    <property type="entry name" value="RING ZINC FINGER PROTEIN"/>
    <property type="match status" value="1"/>
</dbReference>
<dbReference type="GO" id="GO:0008270">
    <property type="term" value="F:zinc ion binding"/>
    <property type="evidence" value="ECO:0007669"/>
    <property type="project" value="UniProtKB-KW"/>
</dbReference>
<keyword evidence="2" id="KW-0863">Zinc-finger</keyword>
<sequence length="247" mass="28455">MPVFPNKVTFFAEGVESCFELDEQHDCPICMEHLDETSPELNLSANVCTSYSYTSVMSVPRGQRSVVVNVTTTISEAALQAEQHDDHTPIKMICCCNNIFGRHCLEVWLNDRNSCPTCRAELFPMNATMHMLNRVQKAFTTAVLSTHRQYMDQVVHQDISEHDEDESLRLELEEVCRPLRSDLEHLRRLHPDVFLPDAEDLNQNEDEGLRRFEVEDQFEGMSNLFQPEDARSSGPEVEDLFEDIWTD</sequence>
<evidence type="ECO:0000313" key="6">
    <source>
        <dbReference type="Proteomes" id="UP000596902"/>
    </source>
</evidence>
<dbReference type="Gene3D" id="3.30.40.10">
    <property type="entry name" value="Zinc/RING finger domain, C3HC4 (zinc finger)"/>
    <property type="match status" value="1"/>
</dbReference>
<evidence type="ECO:0008006" key="7">
    <source>
        <dbReference type="Google" id="ProtNLM"/>
    </source>
</evidence>
<name>A0A8H7B9H5_9PLEO</name>
<proteinExistence type="predicted"/>
<dbReference type="OrthoDB" id="3695051at2759"/>
<accession>A0A8H7B9H5</accession>
<dbReference type="InterPro" id="IPR013083">
    <property type="entry name" value="Znf_RING/FYVE/PHD"/>
</dbReference>
<dbReference type="RefSeq" id="XP_038789859.1">
    <property type="nucleotide sequence ID" value="XM_038926567.1"/>
</dbReference>
<feature type="compositionally biased region" description="Acidic residues" evidence="4">
    <location>
        <begin position="236"/>
        <end position="247"/>
    </location>
</feature>
<dbReference type="Proteomes" id="UP000596902">
    <property type="component" value="Unassembled WGS sequence"/>
</dbReference>
<dbReference type="SUPFAM" id="SSF57850">
    <property type="entry name" value="RING/U-box"/>
    <property type="match status" value="1"/>
</dbReference>
<dbReference type="InterPro" id="IPR050731">
    <property type="entry name" value="HRD1_E3_ubiq-ligases"/>
</dbReference>
<dbReference type="GO" id="GO:0012505">
    <property type="term" value="C:endomembrane system"/>
    <property type="evidence" value="ECO:0007669"/>
    <property type="project" value="TreeGrafter"/>
</dbReference>
<evidence type="ECO:0000256" key="2">
    <source>
        <dbReference type="ARBA" id="ARBA00022771"/>
    </source>
</evidence>
<reference evidence="5" key="2">
    <citation type="submission" date="2020-08" db="EMBL/GenBank/DDBJ databases">
        <title>Draft Genome Sequence of Cumin Blight Pathogen Alternaria burnsii.</title>
        <authorList>
            <person name="Feng Z."/>
        </authorList>
    </citation>
    <scope>NUCLEOTIDE SEQUENCE</scope>
    <source>
        <strain evidence="5">CBS107.38</strain>
    </source>
</reference>
<evidence type="ECO:0000256" key="3">
    <source>
        <dbReference type="ARBA" id="ARBA00022833"/>
    </source>
</evidence>
<dbReference type="EMBL" id="JAAABM010000002">
    <property type="protein sequence ID" value="KAF7679869.1"/>
    <property type="molecule type" value="Genomic_DNA"/>
</dbReference>
<evidence type="ECO:0000256" key="1">
    <source>
        <dbReference type="ARBA" id="ARBA00022723"/>
    </source>
</evidence>
<protein>
    <recommendedName>
        <fullName evidence="7">RING-type domain-containing protein</fullName>
    </recommendedName>
</protein>
<keyword evidence="1" id="KW-0479">Metal-binding</keyword>
<feature type="region of interest" description="Disordered" evidence="4">
    <location>
        <begin position="224"/>
        <end position="247"/>
    </location>
</feature>
<keyword evidence="6" id="KW-1185">Reference proteome</keyword>
<keyword evidence="3" id="KW-0862">Zinc</keyword>
<gene>
    <name evidence="5" type="ORF">GT037_001520</name>
</gene>